<protein>
    <recommendedName>
        <fullName evidence="1">DUF559 domain-containing protein</fullName>
    </recommendedName>
</protein>
<dbReference type="SUPFAM" id="SSF52980">
    <property type="entry name" value="Restriction endonuclease-like"/>
    <property type="match status" value="1"/>
</dbReference>
<gene>
    <name evidence="2" type="ORF">AK829_11645</name>
</gene>
<dbReference type="AlphaFoldDB" id="A0A0K1RER9"/>
<dbReference type="EMBL" id="CP012342">
    <property type="protein sequence ID" value="AKV59666.1"/>
    <property type="molecule type" value="Genomic_DNA"/>
</dbReference>
<name>A0A0K1RER9_9CORY</name>
<dbReference type="PATRIC" id="fig|156976.3.peg.2354"/>
<proteinExistence type="predicted"/>
<evidence type="ECO:0000313" key="3">
    <source>
        <dbReference type="Proteomes" id="UP000060016"/>
    </source>
</evidence>
<dbReference type="InterPro" id="IPR007569">
    <property type="entry name" value="DUF559"/>
</dbReference>
<dbReference type="Gene3D" id="3.40.960.10">
    <property type="entry name" value="VSR Endonuclease"/>
    <property type="match status" value="1"/>
</dbReference>
<accession>A0A0K1RER9</accession>
<keyword evidence="3" id="KW-1185">Reference proteome</keyword>
<organism evidence="2 3">
    <name type="scientific">Corynebacterium riegelii</name>
    <dbReference type="NCBI Taxonomy" id="156976"/>
    <lineage>
        <taxon>Bacteria</taxon>
        <taxon>Bacillati</taxon>
        <taxon>Actinomycetota</taxon>
        <taxon>Actinomycetes</taxon>
        <taxon>Mycobacteriales</taxon>
        <taxon>Corynebacteriaceae</taxon>
        <taxon>Corynebacterium</taxon>
    </lineage>
</organism>
<reference evidence="2 3" key="1">
    <citation type="submission" date="2015-08" db="EMBL/GenBank/DDBJ databases">
        <authorList>
            <person name="Babu N.S."/>
            <person name="Beckwith C.J."/>
            <person name="Beseler K.G."/>
            <person name="Brison A."/>
            <person name="Carone J.V."/>
            <person name="Caskin T.P."/>
            <person name="Diamond M."/>
            <person name="Durham M.E."/>
            <person name="Foxe J.M."/>
            <person name="Go M."/>
            <person name="Henderson B.A."/>
            <person name="Jones I.B."/>
            <person name="McGettigan J.A."/>
            <person name="Micheletti S.J."/>
            <person name="Nasrallah M.E."/>
            <person name="Ortiz D."/>
            <person name="Piller C.R."/>
            <person name="Privatt S.R."/>
            <person name="Schneider S.L."/>
            <person name="Sharp S."/>
            <person name="Smith T.C."/>
            <person name="Stanton J.D."/>
            <person name="Ullery H.E."/>
            <person name="Wilson R.J."/>
            <person name="Serrano M.G."/>
            <person name="Buck G."/>
            <person name="Lee V."/>
            <person name="Wang Y."/>
            <person name="Carvalho R."/>
            <person name="Voegtly L."/>
            <person name="Shi R."/>
            <person name="Duckworth R."/>
            <person name="Johnson A."/>
            <person name="Loviza R."/>
            <person name="Walstead R."/>
            <person name="Shah Z."/>
            <person name="Kiflezghi M."/>
            <person name="Wade K."/>
            <person name="Ball S.L."/>
            <person name="Bradley K.W."/>
            <person name="Asai D.J."/>
            <person name="Bowman C.A."/>
            <person name="Russell D.A."/>
            <person name="Pope W.H."/>
            <person name="Jacobs-Sera D."/>
            <person name="Hendrix R.W."/>
            <person name="Hatfull G.F."/>
        </authorList>
    </citation>
    <scope>NUCLEOTIDE SEQUENCE [LARGE SCALE GENOMIC DNA]</scope>
    <source>
        <strain evidence="2 3">PUDD_83A45</strain>
    </source>
</reference>
<evidence type="ECO:0000259" key="1">
    <source>
        <dbReference type="Pfam" id="PF04480"/>
    </source>
</evidence>
<dbReference type="Pfam" id="PF04480">
    <property type="entry name" value="DUF559"/>
    <property type="match status" value="1"/>
</dbReference>
<evidence type="ECO:0000313" key="2">
    <source>
        <dbReference type="EMBL" id="AKV59666.1"/>
    </source>
</evidence>
<dbReference type="STRING" id="156976.AK829_11645"/>
<dbReference type="InterPro" id="IPR011335">
    <property type="entry name" value="Restrct_endonuc-II-like"/>
</dbReference>
<dbReference type="KEGG" id="crie:AK829_11645"/>
<feature type="domain" description="DUF559" evidence="1">
    <location>
        <begin position="206"/>
        <end position="280"/>
    </location>
</feature>
<sequence>MDREALAAHLLKKGAAQHHNCVKLSATCFVTEAQWHAMRRHEQAFLRCYAAGLAAPRAVLVGRSAARVANMWVLPTDAEEVELALGGGASPSTSQCPKGVTYRRFTVPDMDLATFRGARLTMPVRTAVDVARLHGVRHGVVAMDGLMHGIPRGNRREVRDALHAVIRRLAGKHGIARAREAFTLSSVVSDSPFESLFRVMLAEHGIVAQEQMWIGDYRVDLLWDNLIIEIDGHLKYADVPHEVLMRQLARENWLKEQGYEVIRLFPADILKDETACIKRVMGAKLLADARGVPHTPSSPYREW</sequence>
<dbReference type="RefSeq" id="WP_052206106.1">
    <property type="nucleotide sequence ID" value="NZ_CP012342.1"/>
</dbReference>
<dbReference type="Proteomes" id="UP000060016">
    <property type="component" value="Chromosome"/>
</dbReference>